<dbReference type="InterPro" id="IPR058240">
    <property type="entry name" value="rSAM_sf"/>
</dbReference>
<evidence type="ECO:0000313" key="9">
    <source>
        <dbReference type="Proteomes" id="UP000222366"/>
    </source>
</evidence>
<dbReference type="Proteomes" id="UP000222366">
    <property type="component" value="Unassembled WGS sequence"/>
</dbReference>
<dbReference type="InterPro" id="IPR000385">
    <property type="entry name" value="MoaA_NifB_PqqE_Fe-S-bd_CS"/>
</dbReference>
<evidence type="ECO:0000256" key="6">
    <source>
        <dbReference type="ARBA" id="ARBA00023014"/>
    </source>
</evidence>
<dbReference type="PANTHER" id="PTHR43273:SF8">
    <property type="entry name" value="RADICAL SAM DOMAIN PROTEIN"/>
    <property type="match status" value="1"/>
</dbReference>
<dbReference type="InterPro" id="IPR013785">
    <property type="entry name" value="Aldolase_TIM"/>
</dbReference>
<proteinExistence type="predicted"/>
<dbReference type="InterPro" id="IPR030989">
    <property type="entry name" value="rSAM_SPASM_XyeB"/>
</dbReference>
<dbReference type="Gene3D" id="3.20.20.70">
    <property type="entry name" value="Aldolase class I"/>
    <property type="match status" value="1"/>
</dbReference>
<keyword evidence="6" id="KW-0411">Iron-sulfur</keyword>
<dbReference type="EMBL" id="NJAJ01000015">
    <property type="protein sequence ID" value="PHM65565.1"/>
    <property type="molecule type" value="Genomic_DNA"/>
</dbReference>
<name>A0A2D0KQJ1_9GAMM</name>
<dbReference type="SFLD" id="SFLDG01067">
    <property type="entry name" value="SPASM/twitch_domain_containing"/>
    <property type="match status" value="1"/>
</dbReference>
<feature type="domain" description="Radical SAM core" evidence="7">
    <location>
        <begin position="8"/>
        <end position="236"/>
    </location>
</feature>
<dbReference type="SFLD" id="SFLDG01072">
    <property type="entry name" value="dehydrogenase_like"/>
    <property type="match status" value="1"/>
</dbReference>
<dbReference type="GO" id="GO:0051539">
    <property type="term" value="F:4 iron, 4 sulfur cluster binding"/>
    <property type="evidence" value="ECO:0007669"/>
    <property type="project" value="UniProtKB-KW"/>
</dbReference>
<keyword evidence="5" id="KW-0408">Iron</keyword>
<evidence type="ECO:0000256" key="2">
    <source>
        <dbReference type="ARBA" id="ARBA00022485"/>
    </source>
</evidence>
<keyword evidence="4" id="KW-0479">Metal-binding</keyword>
<dbReference type="InterPro" id="IPR007197">
    <property type="entry name" value="rSAM"/>
</dbReference>
<gene>
    <name evidence="8" type="ORF">Xsto_01923</name>
</gene>
<dbReference type="GO" id="GO:0046872">
    <property type="term" value="F:metal ion binding"/>
    <property type="evidence" value="ECO:0007669"/>
    <property type="project" value="UniProtKB-KW"/>
</dbReference>
<dbReference type="SUPFAM" id="SSF102114">
    <property type="entry name" value="Radical SAM enzymes"/>
    <property type="match status" value="1"/>
</dbReference>
<evidence type="ECO:0000313" key="8">
    <source>
        <dbReference type="EMBL" id="PHM65565.1"/>
    </source>
</evidence>
<keyword evidence="3" id="KW-0949">S-adenosyl-L-methionine</keyword>
<dbReference type="GO" id="GO:0016491">
    <property type="term" value="F:oxidoreductase activity"/>
    <property type="evidence" value="ECO:0007669"/>
    <property type="project" value="InterPro"/>
</dbReference>
<dbReference type="SFLD" id="SFLDG01386">
    <property type="entry name" value="main_SPASM_domain-containing"/>
    <property type="match status" value="1"/>
</dbReference>
<keyword evidence="2" id="KW-0004">4Fe-4S</keyword>
<evidence type="ECO:0000256" key="3">
    <source>
        <dbReference type="ARBA" id="ARBA00022691"/>
    </source>
</evidence>
<dbReference type="InterPro" id="IPR023867">
    <property type="entry name" value="Sulphatase_maturase_rSAM"/>
</dbReference>
<evidence type="ECO:0000259" key="7">
    <source>
        <dbReference type="PROSITE" id="PS51918"/>
    </source>
</evidence>
<evidence type="ECO:0000256" key="1">
    <source>
        <dbReference type="ARBA" id="ARBA00001966"/>
    </source>
</evidence>
<evidence type="ECO:0000256" key="4">
    <source>
        <dbReference type="ARBA" id="ARBA00022723"/>
    </source>
</evidence>
<comment type="cofactor">
    <cofactor evidence="1">
        <name>[4Fe-4S] cluster</name>
        <dbReference type="ChEBI" id="CHEBI:49883"/>
    </cofactor>
</comment>
<accession>A0A2D0KQJ1</accession>
<organism evidence="8 9">
    <name type="scientific">Xenorhabdus stockiae</name>
    <dbReference type="NCBI Taxonomy" id="351614"/>
    <lineage>
        <taxon>Bacteria</taxon>
        <taxon>Pseudomonadati</taxon>
        <taxon>Pseudomonadota</taxon>
        <taxon>Gammaproteobacteria</taxon>
        <taxon>Enterobacterales</taxon>
        <taxon>Morganellaceae</taxon>
        <taxon>Xenorhabdus</taxon>
    </lineage>
</organism>
<keyword evidence="9" id="KW-1185">Reference proteome</keyword>
<protein>
    <submittedName>
        <fullName evidence="8">Arylsulfatase regulator</fullName>
    </submittedName>
</protein>
<dbReference type="AlphaFoldDB" id="A0A2D0KQJ1"/>
<sequence length="392" mass="44185">MTIIKREKIKHLEIILKVSERCNINCTYCYVFNMGNTLAADSAPIISLDNIAALRGFFERSVIENHIEVIQVDFHGGEPLMMKKERFNQMCEILREGNYGNSQLVLALQTNGILIDDEWIALFEKHQVHASISIDGPKHINDRHRLDRKGKSTYEGTVNGLRMLQNAWAKGRIPAEPGILSVANANANGGEIYHHFSKELKCQRFDFLIPDDQHADSTDAEGIGRFLNEALDAWFADGQPNIFVRIFNTYLGTMLNSQFNRIIGISANVESVYAFTVTSDGLLRIDDTLRSTSDKIFNPIGHVRELTLSSVLESTNAKEYSSLNSELPEDCNDCIWSKICHGGRLVNRFSPTNRFNNKTVFCPSMRVFLSRAASHLIEAGVSEETIIENIQQ</sequence>
<evidence type="ECO:0000256" key="5">
    <source>
        <dbReference type="ARBA" id="ARBA00023004"/>
    </source>
</evidence>
<dbReference type="RefSeq" id="WP_099124901.1">
    <property type="nucleotide sequence ID" value="NZ_CAWNRH010000057.1"/>
</dbReference>
<comment type="caution">
    <text evidence="8">The sequence shown here is derived from an EMBL/GenBank/DDBJ whole genome shotgun (WGS) entry which is preliminary data.</text>
</comment>
<dbReference type="PROSITE" id="PS01305">
    <property type="entry name" value="MOAA_NIFB_PQQE"/>
    <property type="match status" value="1"/>
</dbReference>
<dbReference type="CDD" id="cd01335">
    <property type="entry name" value="Radical_SAM"/>
    <property type="match status" value="1"/>
</dbReference>
<dbReference type="SFLD" id="SFLDS00029">
    <property type="entry name" value="Radical_SAM"/>
    <property type="match status" value="1"/>
</dbReference>
<dbReference type="PANTHER" id="PTHR43273">
    <property type="entry name" value="ANAEROBIC SULFATASE-MATURATING ENZYME HOMOLOG ASLB-RELATED"/>
    <property type="match status" value="1"/>
</dbReference>
<dbReference type="PROSITE" id="PS51918">
    <property type="entry name" value="RADICAL_SAM"/>
    <property type="match status" value="1"/>
</dbReference>
<dbReference type="NCBIfam" id="TIGR04496">
    <property type="entry name" value="rSAM_XyeB"/>
    <property type="match status" value="1"/>
</dbReference>
<reference evidence="8 9" key="1">
    <citation type="journal article" date="2017" name="Nat. Microbiol.">
        <title>Natural product diversity associated with the nematode symbionts Photorhabdus and Xenorhabdus.</title>
        <authorList>
            <person name="Tobias N.J."/>
            <person name="Wolff H."/>
            <person name="Djahanschiri B."/>
            <person name="Grundmann F."/>
            <person name="Kronenwerth M."/>
            <person name="Shi Y.M."/>
            <person name="Simonyi S."/>
            <person name="Grun P."/>
            <person name="Shapiro-Ilan D."/>
            <person name="Pidot S.J."/>
            <person name="Stinear T.P."/>
            <person name="Ebersberger I."/>
            <person name="Bode H.B."/>
        </authorList>
    </citation>
    <scope>NUCLEOTIDE SEQUENCE [LARGE SCALE GENOMIC DNA]</scope>
    <source>
        <strain evidence="8 9">DSM 17904</strain>
    </source>
</reference>
<dbReference type="Pfam" id="PF04055">
    <property type="entry name" value="Radical_SAM"/>
    <property type="match status" value="1"/>
</dbReference>